<comment type="caution">
    <text evidence="2">The sequence shown here is derived from an EMBL/GenBank/DDBJ whole genome shotgun (WGS) entry which is preliminary data.</text>
</comment>
<evidence type="ECO:0008006" key="4">
    <source>
        <dbReference type="Google" id="ProtNLM"/>
    </source>
</evidence>
<keyword evidence="1" id="KW-0732">Signal</keyword>
<keyword evidence="3" id="KW-1185">Reference proteome</keyword>
<dbReference type="Proteomes" id="UP000268093">
    <property type="component" value="Unassembled WGS sequence"/>
</dbReference>
<accession>A0A433DF69</accession>
<feature type="chain" id="PRO_5019123718" description="CNNM transmembrane domain-containing protein" evidence="1">
    <location>
        <begin position="18"/>
        <end position="105"/>
    </location>
</feature>
<evidence type="ECO:0000256" key="1">
    <source>
        <dbReference type="SAM" id="SignalP"/>
    </source>
</evidence>
<name>A0A433DF69_9FUNG</name>
<organism evidence="2 3">
    <name type="scientific">Jimgerdemannia flammicorona</name>
    <dbReference type="NCBI Taxonomy" id="994334"/>
    <lineage>
        <taxon>Eukaryota</taxon>
        <taxon>Fungi</taxon>
        <taxon>Fungi incertae sedis</taxon>
        <taxon>Mucoromycota</taxon>
        <taxon>Mucoromycotina</taxon>
        <taxon>Endogonomycetes</taxon>
        <taxon>Endogonales</taxon>
        <taxon>Endogonaceae</taxon>
        <taxon>Jimgerdemannia</taxon>
    </lineage>
</organism>
<reference evidence="2 3" key="1">
    <citation type="journal article" date="2018" name="New Phytol.">
        <title>Phylogenomics of Endogonaceae and evolution of mycorrhizas within Mucoromycota.</title>
        <authorList>
            <person name="Chang Y."/>
            <person name="Desiro A."/>
            <person name="Na H."/>
            <person name="Sandor L."/>
            <person name="Lipzen A."/>
            <person name="Clum A."/>
            <person name="Barry K."/>
            <person name="Grigoriev I.V."/>
            <person name="Martin F.M."/>
            <person name="Stajich J.E."/>
            <person name="Smith M.E."/>
            <person name="Bonito G."/>
            <person name="Spatafora J.W."/>
        </authorList>
    </citation>
    <scope>NUCLEOTIDE SEQUENCE [LARGE SCALE GENOMIC DNA]</scope>
    <source>
        <strain evidence="2 3">GMNB39</strain>
    </source>
</reference>
<feature type="signal peptide" evidence="1">
    <location>
        <begin position="1"/>
        <end position="17"/>
    </location>
</feature>
<sequence length="105" mass="10784">MLSALFEALFLVPTIHCDCTALVVVGNMLPSTIGSGRFSSLISSMIYFTPYLKGVIVGLILSDGWLTVASKTHKNARLGIQLSLASPGGDGPRIPPAAAAAAAAL</sequence>
<gene>
    <name evidence="2" type="ORF">BC936DRAFT_142379</name>
</gene>
<proteinExistence type="predicted"/>
<evidence type="ECO:0000313" key="3">
    <source>
        <dbReference type="Proteomes" id="UP000268093"/>
    </source>
</evidence>
<dbReference type="EMBL" id="RBNI01002254">
    <property type="protein sequence ID" value="RUP49501.1"/>
    <property type="molecule type" value="Genomic_DNA"/>
</dbReference>
<dbReference type="AlphaFoldDB" id="A0A433DF69"/>
<protein>
    <recommendedName>
        <fullName evidence="4">CNNM transmembrane domain-containing protein</fullName>
    </recommendedName>
</protein>
<evidence type="ECO:0000313" key="2">
    <source>
        <dbReference type="EMBL" id="RUP49501.1"/>
    </source>
</evidence>